<protein>
    <submittedName>
        <fullName evidence="2">Toxin-like peptide AaF1CA1</fullName>
    </submittedName>
</protein>
<dbReference type="OrthoDB" id="8261355at2759"/>
<keyword evidence="3" id="KW-1185">Reference proteome</keyword>
<reference evidence="2 3" key="1">
    <citation type="journal article" date="2016" name="Genome Biol. Evol.">
        <title>Gene Family Evolution Reflects Adaptation to Soil Environmental Stressors in the Genome of the Collembolan Orchesella cincta.</title>
        <authorList>
            <person name="Faddeeva-Vakhrusheva A."/>
            <person name="Derks M.F."/>
            <person name="Anvar S.Y."/>
            <person name="Agamennone V."/>
            <person name="Suring W."/>
            <person name="Smit S."/>
            <person name="van Straalen N.M."/>
            <person name="Roelofs D."/>
        </authorList>
    </citation>
    <scope>NUCLEOTIDE SEQUENCE [LARGE SCALE GENOMIC DNA]</scope>
    <source>
        <tissue evidence="2">Mixed pool</tissue>
    </source>
</reference>
<gene>
    <name evidence="2" type="ORF">Ocin01_13870</name>
</gene>
<dbReference type="Gene3D" id="3.30.30.120">
    <property type="entry name" value="Diapause-specific peptide"/>
    <property type="match status" value="1"/>
</dbReference>
<organism evidence="2 3">
    <name type="scientific">Orchesella cincta</name>
    <name type="common">Springtail</name>
    <name type="synonym">Podura cincta</name>
    <dbReference type="NCBI Taxonomy" id="48709"/>
    <lineage>
        <taxon>Eukaryota</taxon>
        <taxon>Metazoa</taxon>
        <taxon>Ecdysozoa</taxon>
        <taxon>Arthropoda</taxon>
        <taxon>Hexapoda</taxon>
        <taxon>Collembola</taxon>
        <taxon>Entomobryomorpha</taxon>
        <taxon>Entomobryoidea</taxon>
        <taxon>Orchesellidae</taxon>
        <taxon>Orchesellinae</taxon>
        <taxon>Orchesella</taxon>
    </lineage>
</organism>
<dbReference type="InterPro" id="IPR038203">
    <property type="entry name" value="Diapausin_sf"/>
</dbReference>
<feature type="signal peptide" evidence="1">
    <location>
        <begin position="1"/>
        <end position="29"/>
    </location>
</feature>
<dbReference type="AlphaFoldDB" id="A0A1D2MII9"/>
<accession>A0A1D2MII9</accession>
<evidence type="ECO:0000313" key="3">
    <source>
        <dbReference type="Proteomes" id="UP000094527"/>
    </source>
</evidence>
<feature type="chain" id="PRO_5008904096" evidence="1">
    <location>
        <begin position="30"/>
        <end position="73"/>
    </location>
</feature>
<sequence length="73" mass="7853">MANSKIVFTLLAVLFAVAVISSEIESANAEDTPVQPCNNHCPNNSYYCLECCKAHGYKGGRGTCRGSSCYCKI</sequence>
<comment type="caution">
    <text evidence="2">The sequence shown here is derived from an EMBL/GenBank/DDBJ whole genome shotgun (WGS) entry which is preliminary data.</text>
</comment>
<dbReference type="EMBL" id="LJIJ01001140">
    <property type="protein sequence ID" value="ODM92816.1"/>
    <property type="molecule type" value="Genomic_DNA"/>
</dbReference>
<dbReference type="Proteomes" id="UP000094527">
    <property type="component" value="Unassembled WGS sequence"/>
</dbReference>
<keyword evidence="1" id="KW-0732">Signal</keyword>
<evidence type="ECO:0000256" key="1">
    <source>
        <dbReference type="SAM" id="SignalP"/>
    </source>
</evidence>
<evidence type="ECO:0000313" key="2">
    <source>
        <dbReference type="EMBL" id="ODM92816.1"/>
    </source>
</evidence>
<proteinExistence type="predicted"/>
<name>A0A1D2MII9_ORCCI</name>